<dbReference type="EMBL" id="SMTF01000003">
    <property type="protein sequence ID" value="TDK26204.1"/>
    <property type="molecule type" value="Genomic_DNA"/>
</dbReference>
<name>A0A4R5TY97_9GAMM</name>
<evidence type="ECO:0000313" key="2">
    <source>
        <dbReference type="Proteomes" id="UP000294796"/>
    </source>
</evidence>
<reference evidence="1 2" key="1">
    <citation type="submission" date="2019-03" db="EMBL/GenBank/DDBJ databases">
        <title>Luteimonas zhaokaii sp.nov., isolated from the rectal contents of Plateau pika in Yushu, Qinghai Province, China.</title>
        <authorList>
            <person name="Zhang G."/>
        </authorList>
    </citation>
    <scope>NUCLEOTIDE SEQUENCE [LARGE SCALE GENOMIC DNA]</scope>
    <source>
        <strain evidence="1 2">B9</strain>
    </source>
</reference>
<gene>
    <name evidence="1" type="ORF">E2F46_06295</name>
</gene>
<evidence type="ECO:0008006" key="3">
    <source>
        <dbReference type="Google" id="ProtNLM"/>
    </source>
</evidence>
<sequence>MTIDQRLARLRSRRKGSDRYRRVSFDQQMAILSKQLTAESYEGRQRGKPHTQYALGAMAEVDADYTRISVETAERVGNQLARRLPDSGIPVEFRLQGSVPLNVHIRGISDVDLLVIATRSLFYAAAGVRAQRGEYTAAAVSPLALLSSLRRESEQALQAAYAAVDVDVDAPKAIKLAGGSLARPVDVVPSVWWDTLEYQRTGSEVERGVSIYDKAEHRSIENLPFLHIAKVAELDAQVSGGLRKAIRLCKNLKADLEEEGSSVALSSYDIAGLLCHSDLATLRSGCIWELAVLAEAQRHFDWCYAHPHEAQRLVTPDGSRRILDTPERVAGVLTLSVELDRLTKHVAREQSSLLALQDSPALTTAREVLTRSVVL</sequence>
<evidence type="ECO:0000313" key="1">
    <source>
        <dbReference type="EMBL" id="TDK26204.1"/>
    </source>
</evidence>
<proteinExistence type="predicted"/>
<organism evidence="1 2">
    <name type="scientific">Luteimonas aestuarii</name>
    <dbReference type="NCBI Taxonomy" id="453837"/>
    <lineage>
        <taxon>Bacteria</taxon>
        <taxon>Pseudomonadati</taxon>
        <taxon>Pseudomonadota</taxon>
        <taxon>Gammaproteobacteria</taxon>
        <taxon>Lysobacterales</taxon>
        <taxon>Lysobacteraceae</taxon>
        <taxon>Luteimonas</taxon>
    </lineage>
</organism>
<dbReference type="OrthoDB" id="1082574at2"/>
<protein>
    <recommendedName>
        <fullName evidence="3">Nucleotidyltransferase</fullName>
    </recommendedName>
</protein>
<accession>A0A4R5TY97</accession>
<dbReference type="Proteomes" id="UP000294796">
    <property type="component" value="Unassembled WGS sequence"/>
</dbReference>
<comment type="caution">
    <text evidence="1">The sequence shown here is derived from an EMBL/GenBank/DDBJ whole genome shotgun (WGS) entry which is preliminary data.</text>
</comment>
<keyword evidence="2" id="KW-1185">Reference proteome</keyword>
<dbReference type="AlphaFoldDB" id="A0A4R5TY97"/>